<feature type="domain" description="F-box" evidence="2">
    <location>
        <begin position="29"/>
        <end position="65"/>
    </location>
</feature>
<evidence type="ECO:0000313" key="4">
    <source>
        <dbReference type="EMBL" id="GJM91678.1"/>
    </source>
</evidence>
<comment type="caution">
    <text evidence="4">The sequence shown here is derived from an EMBL/GenBank/DDBJ whole genome shotgun (WGS) entry which is preliminary data.</text>
</comment>
<dbReference type="PANTHER" id="PTHR32133">
    <property type="entry name" value="OS07G0120400 PROTEIN"/>
    <property type="match status" value="1"/>
</dbReference>
<evidence type="ECO:0000259" key="3">
    <source>
        <dbReference type="Pfam" id="PF23635"/>
    </source>
</evidence>
<dbReference type="AlphaFoldDB" id="A0AAV5BZ89"/>
<reference evidence="4" key="1">
    <citation type="journal article" date="2018" name="DNA Res.">
        <title>Multiple hybrid de novo genome assembly of finger millet, an orphan allotetraploid crop.</title>
        <authorList>
            <person name="Hatakeyama M."/>
            <person name="Aluri S."/>
            <person name="Balachadran M.T."/>
            <person name="Sivarajan S.R."/>
            <person name="Patrignani A."/>
            <person name="Gruter S."/>
            <person name="Poveda L."/>
            <person name="Shimizu-Inatsugi R."/>
            <person name="Baeten J."/>
            <person name="Francoijs K.J."/>
            <person name="Nataraja K.N."/>
            <person name="Reddy Y.A.N."/>
            <person name="Phadnis S."/>
            <person name="Ravikumar R.L."/>
            <person name="Schlapbach R."/>
            <person name="Sreeman S.M."/>
            <person name="Shimizu K.K."/>
        </authorList>
    </citation>
    <scope>NUCLEOTIDE SEQUENCE</scope>
</reference>
<organism evidence="4 5">
    <name type="scientific">Eleusine coracana subsp. coracana</name>
    <dbReference type="NCBI Taxonomy" id="191504"/>
    <lineage>
        <taxon>Eukaryota</taxon>
        <taxon>Viridiplantae</taxon>
        <taxon>Streptophyta</taxon>
        <taxon>Embryophyta</taxon>
        <taxon>Tracheophyta</taxon>
        <taxon>Spermatophyta</taxon>
        <taxon>Magnoliopsida</taxon>
        <taxon>Liliopsida</taxon>
        <taxon>Poales</taxon>
        <taxon>Poaceae</taxon>
        <taxon>PACMAD clade</taxon>
        <taxon>Chloridoideae</taxon>
        <taxon>Cynodonteae</taxon>
        <taxon>Eleusininae</taxon>
        <taxon>Eleusine</taxon>
    </lineage>
</organism>
<dbReference type="SUPFAM" id="SSF81383">
    <property type="entry name" value="F-box domain"/>
    <property type="match status" value="1"/>
</dbReference>
<dbReference type="Gene3D" id="1.20.1280.50">
    <property type="match status" value="1"/>
</dbReference>
<dbReference type="Pfam" id="PF23635">
    <property type="entry name" value="Beta-prop_AT5G49610-like"/>
    <property type="match status" value="1"/>
</dbReference>
<feature type="compositionally biased region" description="Pro residues" evidence="1">
    <location>
        <begin position="13"/>
        <end position="23"/>
    </location>
</feature>
<dbReference type="InterPro" id="IPR056594">
    <property type="entry name" value="AT5G49610-like_b-prop"/>
</dbReference>
<evidence type="ECO:0000313" key="5">
    <source>
        <dbReference type="Proteomes" id="UP001054889"/>
    </source>
</evidence>
<feature type="compositionally biased region" description="Basic residues" evidence="1">
    <location>
        <begin position="1"/>
        <end position="10"/>
    </location>
</feature>
<keyword evidence="5" id="KW-1185">Reference proteome</keyword>
<evidence type="ECO:0000256" key="1">
    <source>
        <dbReference type="SAM" id="MobiDB-lite"/>
    </source>
</evidence>
<reference evidence="4" key="2">
    <citation type="submission" date="2021-12" db="EMBL/GenBank/DDBJ databases">
        <title>Resequencing data analysis of finger millet.</title>
        <authorList>
            <person name="Hatakeyama M."/>
            <person name="Aluri S."/>
            <person name="Balachadran M.T."/>
            <person name="Sivarajan S.R."/>
            <person name="Poveda L."/>
            <person name="Shimizu-Inatsugi R."/>
            <person name="Schlapbach R."/>
            <person name="Sreeman S.M."/>
            <person name="Shimizu K.K."/>
        </authorList>
    </citation>
    <scope>NUCLEOTIDE SEQUENCE</scope>
</reference>
<dbReference type="PANTHER" id="PTHR32133:SF396">
    <property type="entry name" value="OS10G0141600 PROTEIN"/>
    <property type="match status" value="1"/>
</dbReference>
<protein>
    <recommendedName>
        <fullName evidence="6">F-box domain-containing protein</fullName>
    </recommendedName>
</protein>
<feature type="domain" description="F-box protein AT5G49610-like beta-propeller" evidence="3">
    <location>
        <begin position="117"/>
        <end position="366"/>
    </location>
</feature>
<dbReference type="Pfam" id="PF12937">
    <property type="entry name" value="F-box-like"/>
    <property type="match status" value="1"/>
</dbReference>
<dbReference type="InterPro" id="IPR036047">
    <property type="entry name" value="F-box-like_dom_sf"/>
</dbReference>
<name>A0AAV5BZ89_ELECO</name>
<accession>A0AAV5BZ89</accession>
<dbReference type="EMBL" id="BQKI01000003">
    <property type="protein sequence ID" value="GJM91678.1"/>
    <property type="molecule type" value="Genomic_DNA"/>
</dbReference>
<gene>
    <name evidence="4" type="primary">ga08079</name>
    <name evidence="4" type="ORF">PR202_ga08079</name>
</gene>
<proteinExistence type="predicted"/>
<evidence type="ECO:0000259" key="2">
    <source>
        <dbReference type="Pfam" id="PF12937"/>
    </source>
</evidence>
<dbReference type="Proteomes" id="UP001054889">
    <property type="component" value="Unassembled WGS sequence"/>
</dbReference>
<sequence>MISSLRRRSRATPTPPPPLPLPPLDDDNLLSEILLRLSPHPAALLRASLVCRRWRRLVCDPGFLRLWHAFHGTAPVLGLYRVTPRCVSFIPIGKAPDRVPAPECFLLPDPEDWLFLGCRHGRVLFRSKPGWLQLLVWDPITGHRRCIRLGRLGRHVQECHATVLGDPGSQGRRCKGGSFCVAFVFTGGGRASACVYSSETGAWGRLITAAALCGDVRGKATALAGDALYWLLYGDGILELHLGKESMTEIEPPPGAQSLYEGNVQLMMAAGGALGFIGVKDYSLHLWVWDSGSDGGTAKWVLSKIIGLELFELLQLPGPRRQIVMVPPVSILGVDEGGDFAFLKMTLGIFKVHLSAESFMRVSDIEVLEFVRPYSSFYVAGMNN</sequence>
<feature type="region of interest" description="Disordered" evidence="1">
    <location>
        <begin position="1"/>
        <end position="24"/>
    </location>
</feature>
<dbReference type="InterPro" id="IPR001810">
    <property type="entry name" value="F-box_dom"/>
</dbReference>
<evidence type="ECO:0008006" key="6">
    <source>
        <dbReference type="Google" id="ProtNLM"/>
    </source>
</evidence>